<organism evidence="2 3">
    <name type="scientific">Skeletonema marinoi</name>
    <dbReference type="NCBI Taxonomy" id="267567"/>
    <lineage>
        <taxon>Eukaryota</taxon>
        <taxon>Sar</taxon>
        <taxon>Stramenopiles</taxon>
        <taxon>Ochrophyta</taxon>
        <taxon>Bacillariophyta</taxon>
        <taxon>Coscinodiscophyceae</taxon>
        <taxon>Thalassiosirophycidae</taxon>
        <taxon>Thalassiosirales</taxon>
        <taxon>Skeletonemataceae</taxon>
        <taxon>Skeletonema</taxon>
        <taxon>Skeletonema marinoi-dohrnii complex</taxon>
    </lineage>
</organism>
<reference evidence="2" key="1">
    <citation type="submission" date="2023-06" db="EMBL/GenBank/DDBJ databases">
        <title>Survivors Of The Sea: Transcriptome response of Skeletonema marinoi to long-term dormancy.</title>
        <authorList>
            <person name="Pinder M.I.M."/>
            <person name="Kourtchenko O."/>
            <person name="Robertson E.K."/>
            <person name="Larsson T."/>
            <person name="Maumus F."/>
            <person name="Osuna-Cruz C.M."/>
            <person name="Vancaester E."/>
            <person name="Stenow R."/>
            <person name="Vandepoele K."/>
            <person name="Ploug H."/>
            <person name="Bruchert V."/>
            <person name="Godhe A."/>
            <person name="Topel M."/>
        </authorList>
    </citation>
    <scope>NUCLEOTIDE SEQUENCE</scope>
    <source>
        <strain evidence="2">R05AC</strain>
    </source>
</reference>
<feature type="compositionally biased region" description="Low complexity" evidence="1">
    <location>
        <begin position="81"/>
        <end position="90"/>
    </location>
</feature>
<name>A0AAD9DDQ1_9STRA</name>
<evidence type="ECO:0000313" key="3">
    <source>
        <dbReference type="Proteomes" id="UP001224775"/>
    </source>
</evidence>
<sequence>MSYIRSGNYSEACYKATEPPYFVCINMTPDEWVEKALETYPRCCGVDLSECTCPVKDYWFFKNKIADYCAKVDVCGPPAIAAESSESSGGDARFLRGQAEDANE</sequence>
<evidence type="ECO:0000256" key="1">
    <source>
        <dbReference type="SAM" id="MobiDB-lite"/>
    </source>
</evidence>
<proteinExistence type="predicted"/>
<accession>A0AAD9DDQ1</accession>
<comment type="caution">
    <text evidence="2">The sequence shown here is derived from an EMBL/GenBank/DDBJ whole genome shotgun (WGS) entry which is preliminary data.</text>
</comment>
<protein>
    <submittedName>
        <fullName evidence="2">Uncharacterized protein</fullName>
    </submittedName>
</protein>
<dbReference type="EMBL" id="JATAAI010000012">
    <property type="protein sequence ID" value="KAK1741898.1"/>
    <property type="molecule type" value="Genomic_DNA"/>
</dbReference>
<dbReference type="AlphaFoldDB" id="A0AAD9DDQ1"/>
<dbReference type="Proteomes" id="UP001224775">
    <property type="component" value="Unassembled WGS sequence"/>
</dbReference>
<evidence type="ECO:0000313" key="2">
    <source>
        <dbReference type="EMBL" id="KAK1741898.1"/>
    </source>
</evidence>
<feature type="region of interest" description="Disordered" evidence="1">
    <location>
        <begin position="81"/>
        <end position="104"/>
    </location>
</feature>
<keyword evidence="3" id="KW-1185">Reference proteome</keyword>
<gene>
    <name evidence="2" type="ORF">QTG54_007471</name>
</gene>